<reference evidence="4" key="1">
    <citation type="submission" date="2016-10" db="EMBL/GenBank/DDBJ databases">
        <authorList>
            <person name="Varghese N."/>
            <person name="Submissions S."/>
        </authorList>
    </citation>
    <scope>NUCLEOTIDE SEQUENCE [LARGE SCALE GENOMIC DNA]</scope>
    <source>
        <strain evidence="4">DSM 24450</strain>
    </source>
</reference>
<dbReference type="InterPro" id="IPR021255">
    <property type="entry name" value="DUF2807"/>
</dbReference>
<dbReference type="EMBL" id="FOZP01000001">
    <property type="protein sequence ID" value="SFS29748.1"/>
    <property type="molecule type" value="Genomic_DNA"/>
</dbReference>
<gene>
    <name evidence="3" type="ORF">SAMN04488006_0271</name>
</gene>
<dbReference type="Proteomes" id="UP000199312">
    <property type="component" value="Unassembled WGS sequence"/>
</dbReference>
<organism evidence="3 4">
    <name type="scientific">Lutibacter maritimus</name>
    <dbReference type="NCBI Taxonomy" id="593133"/>
    <lineage>
        <taxon>Bacteria</taxon>
        <taxon>Pseudomonadati</taxon>
        <taxon>Bacteroidota</taxon>
        <taxon>Flavobacteriia</taxon>
        <taxon>Flavobacteriales</taxon>
        <taxon>Flavobacteriaceae</taxon>
        <taxon>Lutibacter</taxon>
    </lineage>
</organism>
<dbReference type="PANTHER" id="PTHR39200:SF1">
    <property type="entry name" value="AUTO-TRANSPORTER ADHESIN HEAD GIN DOMAIN-CONTAINING PROTEIN-RELATED"/>
    <property type="match status" value="1"/>
</dbReference>
<dbReference type="STRING" id="593133.SAMN04488006_0271"/>
<proteinExistence type="predicted"/>
<sequence>MKKITSLLVLIILSSQLSAQMFSKKIKGNGDITTTNRTVANYDKIGIGGAFHVTLLKGKEGAITIKAQENLLPYIITEVKNGELNIKTKDGYQIQSNKKIEITIPFEEIDAISLAGSGHVNSKDIVNTNNLKLSLAGSGSIQLEVATNTINSNIAGSGNIQLNGKTSNLTCSIAGSGNVNAYDLKSDISTIKIAGSGNVKVNAVNEIHGSTAGSGNIIYSGNPTIVKVKSAGSGSIKKRS</sequence>
<dbReference type="Pfam" id="PF10988">
    <property type="entry name" value="DUF2807"/>
    <property type="match status" value="1"/>
</dbReference>
<evidence type="ECO:0000313" key="4">
    <source>
        <dbReference type="Proteomes" id="UP000199312"/>
    </source>
</evidence>
<feature type="domain" description="Putative auto-transporter adhesin head GIN" evidence="2">
    <location>
        <begin position="41"/>
        <end position="223"/>
    </location>
</feature>
<evidence type="ECO:0000256" key="1">
    <source>
        <dbReference type="SAM" id="SignalP"/>
    </source>
</evidence>
<dbReference type="RefSeq" id="WP_090221719.1">
    <property type="nucleotide sequence ID" value="NZ_FOZP01000001.1"/>
</dbReference>
<evidence type="ECO:0000313" key="3">
    <source>
        <dbReference type="EMBL" id="SFS29748.1"/>
    </source>
</evidence>
<name>A0A1I6NPD7_9FLAO</name>
<dbReference type="AlphaFoldDB" id="A0A1I6NPD7"/>
<dbReference type="Gene3D" id="2.160.20.120">
    <property type="match status" value="1"/>
</dbReference>
<feature type="chain" id="PRO_5011493735" evidence="1">
    <location>
        <begin position="20"/>
        <end position="240"/>
    </location>
</feature>
<keyword evidence="4" id="KW-1185">Reference proteome</keyword>
<evidence type="ECO:0000259" key="2">
    <source>
        <dbReference type="Pfam" id="PF10988"/>
    </source>
</evidence>
<dbReference type="OrthoDB" id="5585143at2"/>
<dbReference type="PANTHER" id="PTHR39200">
    <property type="entry name" value="HYPOTHETICAL EXPORTED PROTEIN"/>
    <property type="match status" value="1"/>
</dbReference>
<accession>A0A1I6NPD7</accession>
<feature type="signal peptide" evidence="1">
    <location>
        <begin position="1"/>
        <end position="19"/>
    </location>
</feature>
<keyword evidence="1" id="KW-0732">Signal</keyword>
<protein>
    <submittedName>
        <fullName evidence="3">Putative auto-transporter adhesin, head GIN domain</fullName>
    </submittedName>
</protein>